<evidence type="ECO:0000313" key="2">
    <source>
        <dbReference type="Proteomes" id="UP001302494"/>
    </source>
</evidence>
<evidence type="ECO:0000313" key="1">
    <source>
        <dbReference type="EMBL" id="WNM64000.1"/>
    </source>
</evidence>
<protein>
    <submittedName>
        <fullName evidence="1">Uncharacterized protein</fullName>
    </submittedName>
</protein>
<sequence length="72" mass="8055">MIRSFRPKAFPRAIIQFIHDLLNLLLSEGGKGPVFEEILANEPIRVFIEPAFPSRVGMGKEEAHLEGLVIVV</sequence>
<proteinExistence type="predicted"/>
<accession>A0AA96GP43</accession>
<reference evidence="1 2" key="1">
    <citation type="submission" date="2023-01" db="EMBL/GenBank/DDBJ databases">
        <title>Cultivation and genomic characterization of new, ubiquitous marine nitrite-oxidizing bacteria from the Nitrospirales.</title>
        <authorList>
            <person name="Mueller A.J."/>
            <person name="Daebeler A."/>
            <person name="Herbold C.W."/>
            <person name="Kirkegaard R.H."/>
            <person name="Daims H."/>
        </authorList>
    </citation>
    <scope>NUCLEOTIDE SEQUENCE [LARGE SCALE GENOMIC DNA]</scope>
    <source>
        <strain evidence="1 2">DK</strain>
    </source>
</reference>
<gene>
    <name evidence="1" type="ORF">PQG83_09660</name>
</gene>
<name>A0AA96GP43_9BACT</name>
<dbReference type="AlphaFoldDB" id="A0AA96GP43"/>
<dbReference type="Proteomes" id="UP001302494">
    <property type="component" value="Chromosome"/>
</dbReference>
<dbReference type="KEGG" id="nneo:PQG83_09660"/>
<dbReference type="EMBL" id="CP116968">
    <property type="protein sequence ID" value="WNM64000.1"/>
    <property type="molecule type" value="Genomic_DNA"/>
</dbReference>
<keyword evidence="2" id="KW-1185">Reference proteome</keyword>
<organism evidence="1 2">
    <name type="scientific">Candidatus Nitrospira neomarina</name>
    <dbReference type="NCBI Taxonomy" id="3020899"/>
    <lineage>
        <taxon>Bacteria</taxon>
        <taxon>Pseudomonadati</taxon>
        <taxon>Nitrospirota</taxon>
        <taxon>Nitrospiria</taxon>
        <taxon>Nitrospirales</taxon>
        <taxon>Nitrospiraceae</taxon>
        <taxon>Nitrospira</taxon>
    </lineage>
</organism>